<dbReference type="AlphaFoldDB" id="A0A376AGY2"/>
<evidence type="ECO:0000313" key="9">
    <source>
        <dbReference type="EMBL" id="SSC66940.1"/>
    </source>
</evidence>
<feature type="transmembrane region" description="Helical" evidence="7">
    <location>
        <begin position="138"/>
        <end position="161"/>
    </location>
</feature>
<evidence type="ECO:0000256" key="7">
    <source>
        <dbReference type="RuleBase" id="RU369079"/>
    </source>
</evidence>
<comment type="subunit">
    <text evidence="7">The complex comprises the extracytoplasmic solute receptor protein and the two transmembrane proteins.</text>
</comment>
<dbReference type="Pfam" id="PF04290">
    <property type="entry name" value="DctQ"/>
    <property type="match status" value="1"/>
</dbReference>
<dbReference type="InterPro" id="IPR055348">
    <property type="entry name" value="DctQ"/>
</dbReference>
<comment type="similarity">
    <text evidence="7">Belongs to the TRAP transporter small permease family.</text>
</comment>
<keyword evidence="10" id="KW-1185">Reference proteome</keyword>
<organism evidence="9 10">
    <name type="scientific">Ciceribacter selenitireducens ATCC BAA-1503</name>
    <dbReference type="NCBI Taxonomy" id="1336235"/>
    <lineage>
        <taxon>Bacteria</taxon>
        <taxon>Pseudomonadati</taxon>
        <taxon>Pseudomonadota</taxon>
        <taxon>Alphaproteobacteria</taxon>
        <taxon>Hyphomicrobiales</taxon>
        <taxon>Rhizobiaceae</taxon>
        <taxon>Ciceribacter</taxon>
    </lineage>
</organism>
<name>A0A376AGY2_9HYPH</name>
<proteinExistence type="inferred from homology"/>
<evidence type="ECO:0000256" key="5">
    <source>
        <dbReference type="ARBA" id="ARBA00022989"/>
    </source>
</evidence>
<keyword evidence="4 7" id="KW-0812">Transmembrane</keyword>
<keyword evidence="2 7" id="KW-0813">Transport</keyword>
<evidence type="ECO:0000256" key="3">
    <source>
        <dbReference type="ARBA" id="ARBA00022475"/>
    </source>
</evidence>
<accession>A0A376AGY2</accession>
<dbReference type="OrthoDB" id="6183232at2"/>
<keyword evidence="3" id="KW-1003">Cell membrane</keyword>
<comment type="subcellular location">
    <subcellularLocation>
        <location evidence="7">Cell inner membrane</location>
        <topology evidence="7">Multi-pass membrane protein</topology>
    </subcellularLocation>
    <subcellularLocation>
        <location evidence="1">Cell membrane</location>
        <topology evidence="1">Multi-pass membrane protein</topology>
    </subcellularLocation>
</comment>
<feature type="domain" description="Tripartite ATP-independent periplasmic transporters DctQ component" evidence="8">
    <location>
        <begin position="43"/>
        <end position="164"/>
    </location>
</feature>
<dbReference type="RefSeq" id="WP_115669641.1">
    <property type="nucleotide sequence ID" value="NZ_UEYP01000003.1"/>
</dbReference>
<comment type="function">
    <text evidence="7">Part of the tripartite ATP-independent periplasmic (TRAP) transport system.</text>
</comment>
<evidence type="ECO:0000256" key="1">
    <source>
        <dbReference type="ARBA" id="ARBA00004651"/>
    </source>
</evidence>
<feature type="transmembrane region" description="Helical" evidence="7">
    <location>
        <begin position="94"/>
        <end position="118"/>
    </location>
</feature>
<gene>
    <name evidence="9" type="ORF">RHIZ70_2648</name>
</gene>
<protein>
    <recommendedName>
        <fullName evidence="7">TRAP transporter small permease protein</fullName>
    </recommendedName>
</protein>
<dbReference type="GO" id="GO:0005886">
    <property type="term" value="C:plasma membrane"/>
    <property type="evidence" value="ECO:0007669"/>
    <property type="project" value="UniProtKB-SubCell"/>
</dbReference>
<evidence type="ECO:0000313" key="10">
    <source>
        <dbReference type="Proteomes" id="UP000254764"/>
    </source>
</evidence>
<evidence type="ECO:0000256" key="2">
    <source>
        <dbReference type="ARBA" id="ARBA00022448"/>
    </source>
</evidence>
<evidence type="ECO:0000256" key="4">
    <source>
        <dbReference type="ARBA" id="ARBA00022692"/>
    </source>
</evidence>
<dbReference type="EMBL" id="UEYP01000003">
    <property type="protein sequence ID" value="SSC66940.1"/>
    <property type="molecule type" value="Genomic_DNA"/>
</dbReference>
<keyword evidence="6 7" id="KW-0472">Membrane</keyword>
<reference evidence="10" key="1">
    <citation type="submission" date="2018-07" db="EMBL/GenBank/DDBJ databases">
        <authorList>
            <person name="Peiro R."/>
            <person name="Begona"/>
            <person name="Cbmso G."/>
            <person name="Lopez M."/>
            <person name="Gonzalez S."/>
        </authorList>
    </citation>
    <scope>NUCLEOTIDE SEQUENCE [LARGE SCALE GENOMIC DNA]</scope>
</reference>
<feature type="transmembrane region" description="Helical" evidence="7">
    <location>
        <begin position="20"/>
        <end position="41"/>
    </location>
</feature>
<evidence type="ECO:0000256" key="6">
    <source>
        <dbReference type="ARBA" id="ARBA00023136"/>
    </source>
</evidence>
<dbReference type="GO" id="GO:0022857">
    <property type="term" value="F:transmembrane transporter activity"/>
    <property type="evidence" value="ECO:0007669"/>
    <property type="project" value="UniProtKB-UniRule"/>
</dbReference>
<keyword evidence="7" id="KW-0997">Cell inner membrane</keyword>
<evidence type="ECO:0000259" key="8">
    <source>
        <dbReference type="Pfam" id="PF04290"/>
    </source>
</evidence>
<feature type="transmembrane region" description="Helical" evidence="7">
    <location>
        <begin position="61"/>
        <end position="82"/>
    </location>
</feature>
<sequence length="176" mass="18918">MDATTQNEGRVGPKGLTHRLIEAWALFGGVVILAVVAIQSISVVTGAFGHPLPGDFELTELGVAVGAFAFLPYCQLTGANVTADIFTSGLGRRFQAVLVFFSAIIALVFSVVMAWRTWIGTQDQFSYDYQTAILQIPIGYAFVPIVISLILVAVAAVVTLAESYQDIAHPSRNVYH</sequence>
<keyword evidence="5 7" id="KW-1133">Transmembrane helix</keyword>
<dbReference type="Proteomes" id="UP000254764">
    <property type="component" value="Unassembled WGS sequence"/>
</dbReference>